<dbReference type="GO" id="GO:0003677">
    <property type="term" value="F:DNA binding"/>
    <property type="evidence" value="ECO:0007669"/>
    <property type="project" value="UniProtKB-KW"/>
</dbReference>
<protein>
    <submittedName>
        <fullName evidence="4">Xre family transcriptional regulator</fullName>
    </submittedName>
</protein>
<dbReference type="PANTHER" id="PTHR46558:SF13">
    <property type="entry name" value="HTH-TYPE TRANSCRIPTIONAL REGULATOR IMMR"/>
    <property type="match status" value="1"/>
</dbReference>
<evidence type="ECO:0000256" key="2">
    <source>
        <dbReference type="SAM" id="Coils"/>
    </source>
</evidence>
<proteinExistence type="predicted"/>
<organism evidence="4 5">
    <name type="scientific">Roseinatronobacter monicus</name>
    <dbReference type="NCBI Taxonomy" id="393481"/>
    <lineage>
        <taxon>Bacteria</taxon>
        <taxon>Pseudomonadati</taxon>
        <taxon>Pseudomonadota</taxon>
        <taxon>Alphaproteobacteria</taxon>
        <taxon>Rhodobacterales</taxon>
        <taxon>Paracoccaceae</taxon>
        <taxon>Roseinatronobacter</taxon>
    </lineage>
</organism>
<dbReference type="PANTHER" id="PTHR46558">
    <property type="entry name" value="TRACRIPTIONAL REGULATORY PROTEIN-RELATED-RELATED"/>
    <property type="match status" value="1"/>
</dbReference>
<feature type="domain" description="HTH cro/C1-type" evidence="3">
    <location>
        <begin position="28"/>
        <end position="82"/>
    </location>
</feature>
<dbReference type="OrthoDB" id="5659783at2"/>
<dbReference type="PROSITE" id="PS50943">
    <property type="entry name" value="HTH_CROC1"/>
    <property type="match status" value="1"/>
</dbReference>
<accession>A0A543KEQ2</accession>
<evidence type="ECO:0000313" key="4">
    <source>
        <dbReference type="EMBL" id="TQM93568.1"/>
    </source>
</evidence>
<comment type="caution">
    <text evidence="4">The sequence shown here is derived from an EMBL/GenBank/DDBJ whole genome shotgun (WGS) entry which is preliminary data.</text>
</comment>
<gene>
    <name evidence="4" type="ORF">BD293_2209</name>
</gene>
<keyword evidence="5" id="KW-1185">Reference proteome</keyword>
<evidence type="ECO:0000259" key="3">
    <source>
        <dbReference type="PROSITE" id="PS50943"/>
    </source>
</evidence>
<evidence type="ECO:0000313" key="5">
    <source>
        <dbReference type="Proteomes" id="UP000320582"/>
    </source>
</evidence>
<feature type="coiled-coil region" evidence="2">
    <location>
        <begin position="103"/>
        <end position="130"/>
    </location>
</feature>
<dbReference type="InterPro" id="IPR010982">
    <property type="entry name" value="Lambda_DNA-bd_dom_sf"/>
</dbReference>
<dbReference type="SUPFAM" id="SSF47413">
    <property type="entry name" value="lambda repressor-like DNA-binding domains"/>
    <property type="match status" value="1"/>
</dbReference>
<name>A0A543KEQ2_9RHOB</name>
<dbReference type="InterPro" id="IPR001387">
    <property type="entry name" value="Cro/C1-type_HTH"/>
</dbReference>
<dbReference type="Proteomes" id="UP000320582">
    <property type="component" value="Unassembled WGS sequence"/>
</dbReference>
<reference evidence="4 5" key="1">
    <citation type="submission" date="2019-06" db="EMBL/GenBank/DDBJ databases">
        <title>Genomic Encyclopedia of Archaeal and Bacterial Type Strains, Phase II (KMG-II): from individual species to whole genera.</title>
        <authorList>
            <person name="Goeker M."/>
        </authorList>
    </citation>
    <scope>NUCLEOTIDE SEQUENCE [LARGE SCALE GENOMIC DNA]</scope>
    <source>
        <strain evidence="4 5">DSM 18423</strain>
    </source>
</reference>
<dbReference type="Pfam" id="PF01381">
    <property type="entry name" value="HTH_3"/>
    <property type="match status" value="1"/>
</dbReference>
<keyword evidence="1" id="KW-0238">DNA-binding</keyword>
<evidence type="ECO:0000256" key="1">
    <source>
        <dbReference type="ARBA" id="ARBA00023125"/>
    </source>
</evidence>
<dbReference type="EMBL" id="VFPT01000001">
    <property type="protein sequence ID" value="TQM93568.1"/>
    <property type="molecule type" value="Genomic_DNA"/>
</dbReference>
<dbReference type="CDD" id="cd00093">
    <property type="entry name" value="HTH_XRE"/>
    <property type="match status" value="1"/>
</dbReference>
<dbReference type="RefSeq" id="WP_142081577.1">
    <property type="nucleotide sequence ID" value="NZ_JBOFFA010000065.1"/>
</dbReference>
<dbReference type="AlphaFoldDB" id="A0A543KEQ2"/>
<dbReference type="Gene3D" id="1.10.260.40">
    <property type="entry name" value="lambda repressor-like DNA-binding domains"/>
    <property type="match status" value="1"/>
</dbReference>
<keyword evidence="2" id="KW-0175">Coiled coil</keyword>
<dbReference type="SMART" id="SM00530">
    <property type="entry name" value="HTH_XRE"/>
    <property type="match status" value="1"/>
</dbReference>
<sequence>MTDTTQTPEGAETADWYSGDHATFGDRLTAARDAQGLSQAQLARRLGVKLKTVQGWENDSSEPRANKLQMVAGLLNVSIRWLLTGEGDGVPEPASSAELAEGAQELLKDVQQMRTQMTQLATRMGKAEKQLRLILKEAF</sequence>